<evidence type="ECO:0000313" key="1">
    <source>
        <dbReference type="EMBL" id="KKM78270.1"/>
    </source>
</evidence>
<dbReference type="EMBL" id="LAZR01008516">
    <property type="protein sequence ID" value="KKM78270.1"/>
    <property type="molecule type" value="Genomic_DNA"/>
</dbReference>
<comment type="caution">
    <text evidence="1">The sequence shown here is derived from an EMBL/GenBank/DDBJ whole genome shotgun (WGS) entry which is preliminary data.</text>
</comment>
<gene>
    <name evidence="1" type="ORF">LCGC14_1361620</name>
</gene>
<name>A0A0F9MNF1_9ZZZZ</name>
<reference evidence="1" key="1">
    <citation type="journal article" date="2015" name="Nature">
        <title>Complex archaea that bridge the gap between prokaryotes and eukaryotes.</title>
        <authorList>
            <person name="Spang A."/>
            <person name="Saw J.H."/>
            <person name="Jorgensen S.L."/>
            <person name="Zaremba-Niedzwiedzka K."/>
            <person name="Martijn J."/>
            <person name="Lind A.E."/>
            <person name="van Eijk R."/>
            <person name="Schleper C."/>
            <person name="Guy L."/>
            <person name="Ettema T.J."/>
        </authorList>
    </citation>
    <scope>NUCLEOTIDE SEQUENCE</scope>
</reference>
<dbReference type="AlphaFoldDB" id="A0A0F9MNF1"/>
<sequence>MGLVQSYPPFSFNKFRHASIEFRCHLWKDLISSTPDSGSIKFGIKDTTTDQIVGSSILYSPSITPFAVSGSLAFAGLGLVDGRIYRPFTKKSLNVNAEVKEWRQPEDESNVSGSLDGSDLYINANGLGANHPDGYLFFNRTVGDGHNDEARYLKWDNDYDRFVMNDAL</sequence>
<organism evidence="1">
    <name type="scientific">marine sediment metagenome</name>
    <dbReference type="NCBI Taxonomy" id="412755"/>
    <lineage>
        <taxon>unclassified sequences</taxon>
        <taxon>metagenomes</taxon>
        <taxon>ecological metagenomes</taxon>
    </lineage>
</organism>
<proteinExistence type="predicted"/>
<protein>
    <submittedName>
        <fullName evidence="1">Uncharacterized protein</fullName>
    </submittedName>
</protein>
<feature type="non-terminal residue" evidence="1">
    <location>
        <position position="168"/>
    </location>
</feature>
<accession>A0A0F9MNF1</accession>